<gene>
    <name evidence="10 12" type="primary">hisH</name>
    <name evidence="12" type="ORF">RPMA_09870</name>
</gene>
<evidence type="ECO:0000256" key="5">
    <source>
        <dbReference type="ARBA" id="ARBA00022962"/>
    </source>
</evidence>
<protein>
    <recommendedName>
        <fullName evidence="10">Imidazole glycerol phosphate synthase subunit HisH</fullName>
        <ecNumber evidence="10">4.3.2.10</ecNumber>
    </recommendedName>
    <alternativeName>
        <fullName evidence="10">IGP synthase glutaminase subunit</fullName>
        <ecNumber evidence="10">3.5.1.2</ecNumber>
    </alternativeName>
    <alternativeName>
        <fullName evidence="10">IGP synthase subunit HisH</fullName>
    </alternativeName>
    <alternativeName>
        <fullName evidence="10">ImGP synthase subunit HisH</fullName>
        <shortName evidence="10">IGPS subunit HisH</shortName>
    </alternativeName>
</protein>
<dbReference type="Proteomes" id="UP000682843">
    <property type="component" value="Chromosome"/>
</dbReference>
<keyword evidence="13" id="KW-1185">Reference proteome</keyword>
<dbReference type="HAMAP" id="MF_00278">
    <property type="entry name" value="HisH"/>
    <property type="match status" value="1"/>
</dbReference>
<evidence type="ECO:0000256" key="6">
    <source>
        <dbReference type="ARBA" id="ARBA00023102"/>
    </source>
</evidence>
<dbReference type="PANTHER" id="PTHR42701">
    <property type="entry name" value="IMIDAZOLE GLYCEROL PHOSPHATE SYNTHASE SUBUNIT HISH"/>
    <property type="match status" value="1"/>
</dbReference>
<keyword evidence="6 10" id="KW-0368">Histidine biosynthesis</keyword>
<evidence type="ECO:0000256" key="4">
    <source>
        <dbReference type="ARBA" id="ARBA00022801"/>
    </source>
</evidence>
<dbReference type="EC" id="3.5.1.2" evidence="10"/>
<feature type="active site" description="Nucleophile" evidence="10">
    <location>
        <position position="84"/>
    </location>
</feature>
<evidence type="ECO:0000256" key="10">
    <source>
        <dbReference type="HAMAP-Rule" id="MF_00278"/>
    </source>
</evidence>
<accession>A0ABX8A8W8</accession>
<evidence type="ECO:0000256" key="7">
    <source>
        <dbReference type="ARBA" id="ARBA00023239"/>
    </source>
</evidence>
<evidence type="ECO:0000313" key="13">
    <source>
        <dbReference type="Proteomes" id="UP000682843"/>
    </source>
</evidence>
<dbReference type="InterPro" id="IPR017926">
    <property type="entry name" value="GATASE"/>
</dbReference>
<dbReference type="SUPFAM" id="SSF52317">
    <property type="entry name" value="Class I glutamine amidotransferase-like"/>
    <property type="match status" value="1"/>
</dbReference>
<keyword evidence="4 10" id="KW-0378">Hydrolase</keyword>
<dbReference type="RefSeq" id="WP_211912655.1">
    <property type="nucleotide sequence ID" value="NZ_CP036498.1"/>
</dbReference>
<feature type="domain" description="Glutamine amidotransferase" evidence="11">
    <location>
        <begin position="8"/>
        <end position="207"/>
    </location>
</feature>
<dbReference type="CDD" id="cd01748">
    <property type="entry name" value="GATase1_IGP_Synthase"/>
    <property type="match status" value="1"/>
</dbReference>
<dbReference type="Gene3D" id="3.40.50.880">
    <property type="match status" value="1"/>
</dbReference>
<evidence type="ECO:0000256" key="1">
    <source>
        <dbReference type="ARBA" id="ARBA00005091"/>
    </source>
</evidence>
<comment type="catalytic activity">
    <reaction evidence="9 10">
        <text>L-glutamine + H2O = L-glutamate + NH4(+)</text>
        <dbReference type="Rhea" id="RHEA:15889"/>
        <dbReference type="ChEBI" id="CHEBI:15377"/>
        <dbReference type="ChEBI" id="CHEBI:28938"/>
        <dbReference type="ChEBI" id="CHEBI:29985"/>
        <dbReference type="ChEBI" id="CHEBI:58359"/>
        <dbReference type="EC" id="3.5.1.2"/>
    </reaction>
</comment>
<dbReference type="InterPro" id="IPR029062">
    <property type="entry name" value="Class_I_gatase-like"/>
</dbReference>
<sequence>MPNRFTAIVDYGLCNIDSITRAVEELGAKAERTRDPQDIQRADRIILPGVGSFGAAMKNLVEWHLADAICERVTNFDVPFLGICLGMQLMATSGEEHGHHAGLGLIPGTVVQLQRQTSEDRIPHMGWNEVHLKRNSPLFESIAPGSDFYFVHSYHFQATDAQSEICHTPYCDGLTSAIQLSDRPIYGTQFHPEKSQRPGRQLLRNFLEA</sequence>
<keyword evidence="3 10" id="KW-0028">Amino-acid biosynthesis</keyword>
<evidence type="ECO:0000256" key="3">
    <source>
        <dbReference type="ARBA" id="ARBA00022605"/>
    </source>
</evidence>
<comment type="function">
    <text evidence="10">IGPS catalyzes the conversion of PRFAR and glutamine to IGP, AICAR and glutamate. The HisH subunit catalyzes the hydrolysis of glutamine to glutamate and ammonia as part of the synthesis of IGP and AICAR. The resulting ammonia molecule is channeled to the active site of HisF.</text>
</comment>
<comment type="subcellular location">
    <subcellularLocation>
        <location evidence="10">Cytoplasm</location>
    </subcellularLocation>
</comment>
<dbReference type="EC" id="4.3.2.10" evidence="10"/>
<evidence type="ECO:0000256" key="8">
    <source>
        <dbReference type="ARBA" id="ARBA00047838"/>
    </source>
</evidence>
<comment type="catalytic activity">
    <reaction evidence="8 10">
        <text>5-[(5-phospho-1-deoxy-D-ribulos-1-ylimino)methylamino]-1-(5-phospho-beta-D-ribosyl)imidazole-4-carboxamide + L-glutamine = D-erythro-1-(imidazol-4-yl)glycerol 3-phosphate + 5-amino-1-(5-phospho-beta-D-ribosyl)imidazole-4-carboxamide + L-glutamate + H(+)</text>
        <dbReference type="Rhea" id="RHEA:24793"/>
        <dbReference type="ChEBI" id="CHEBI:15378"/>
        <dbReference type="ChEBI" id="CHEBI:29985"/>
        <dbReference type="ChEBI" id="CHEBI:58278"/>
        <dbReference type="ChEBI" id="CHEBI:58359"/>
        <dbReference type="ChEBI" id="CHEBI:58475"/>
        <dbReference type="ChEBI" id="CHEBI:58525"/>
        <dbReference type="EC" id="4.3.2.10"/>
    </reaction>
</comment>
<reference evidence="12 13" key="1">
    <citation type="submission" date="2019-02" db="EMBL/GenBank/DDBJ databases">
        <title>Emended description of the genus Rhodopseudomonas and description of Rhodopseudomonas albus sp. nov., a non-phototrophic, heavy-metal-tolerant bacterium isolated from garden soil.</title>
        <authorList>
            <person name="Bao Z."/>
            <person name="Cao W.W."/>
            <person name="Sato Y."/>
            <person name="Nishizawa T."/>
            <person name="Zhao J."/>
            <person name="Guo Y."/>
            <person name="Ohta H."/>
        </authorList>
    </citation>
    <scope>NUCLEOTIDE SEQUENCE [LARGE SCALE GENOMIC DNA]</scope>
    <source>
        <strain evidence="12 13">SK50-23</strain>
    </source>
</reference>
<evidence type="ECO:0000256" key="2">
    <source>
        <dbReference type="ARBA" id="ARBA00011152"/>
    </source>
</evidence>
<dbReference type="EMBL" id="CP036498">
    <property type="protein sequence ID" value="QUS39109.1"/>
    <property type="molecule type" value="Genomic_DNA"/>
</dbReference>
<feature type="active site" evidence="10">
    <location>
        <position position="193"/>
    </location>
</feature>
<feature type="active site" evidence="10">
    <location>
        <position position="191"/>
    </location>
</feature>
<dbReference type="InterPro" id="IPR010139">
    <property type="entry name" value="Imidazole-glycPsynth_HisH"/>
</dbReference>
<dbReference type="PROSITE" id="PS51273">
    <property type="entry name" value="GATASE_TYPE_1"/>
    <property type="match status" value="1"/>
</dbReference>
<comment type="subunit">
    <text evidence="2 10">Heterodimer of HisH and HisF.</text>
</comment>
<evidence type="ECO:0000259" key="11">
    <source>
        <dbReference type="Pfam" id="PF00117"/>
    </source>
</evidence>
<evidence type="ECO:0000256" key="9">
    <source>
        <dbReference type="ARBA" id="ARBA00049534"/>
    </source>
</evidence>
<dbReference type="PIRSF" id="PIRSF000495">
    <property type="entry name" value="Amidotransf_hisH"/>
    <property type="match status" value="1"/>
</dbReference>
<keyword evidence="7 10" id="KW-0456">Lyase</keyword>
<keyword evidence="10" id="KW-0963">Cytoplasm</keyword>
<dbReference type="Pfam" id="PF00117">
    <property type="entry name" value="GATase"/>
    <property type="match status" value="1"/>
</dbReference>
<organism evidence="12 13">
    <name type="scientific">Tardiphaga alba</name>
    <dbReference type="NCBI Taxonomy" id="340268"/>
    <lineage>
        <taxon>Bacteria</taxon>
        <taxon>Pseudomonadati</taxon>
        <taxon>Pseudomonadota</taxon>
        <taxon>Alphaproteobacteria</taxon>
        <taxon>Hyphomicrobiales</taxon>
        <taxon>Nitrobacteraceae</taxon>
        <taxon>Tardiphaga</taxon>
    </lineage>
</organism>
<keyword evidence="5 10" id="KW-0315">Glutamine amidotransferase</keyword>
<evidence type="ECO:0000313" key="12">
    <source>
        <dbReference type="EMBL" id="QUS39109.1"/>
    </source>
</evidence>
<dbReference type="NCBIfam" id="TIGR01855">
    <property type="entry name" value="IMP_synth_hisH"/>
    <property type="match status" value="1"/>
</dbReference>
<comment type="pathway">
    <text evidence="1 10">Amino-acid biosynthesis; L-histidine biosynthesis; L-histidine from 5-phospho-alpha-D-ribose 1-diphosphate: step 5/9.</text>
</comment>
<proteinExistence type="inferred from homology"/>
<name>A0ABX8A8W8_9BRAD</name>
<dbReference type="PANTHER" id="PTHR42701:SF1">
    <property type="entry name" value="IMIDAZOLE GLYCEROL PHOSPHATE SYNTHASE SUBUNIT HISH"/>
    <property type="match status" value="1"/>
</dbReference>